<feature type="transmembrane region" description="Helical" evidence="3">
    <location>
        <begin position="15"/>
        <end position="34"/>
    </location>
</feature>
<dbReference type="InterPro" id="IPR017972">
    <property type="entry name" value="Cyt_P450_CS"/>
</dbReference>
<dbReference type="InterPro" id="IPR001128">
    <property type="entry name" value="Cyt_P450"/>
</dbReference>
<dbReference type="PRINTS" id="PR00385">
    <property type="entry name" value="P450"/>
</dbReference>
<comment type="similarity">
    <text evidence="2">Belongs to the cytochrome P450 family.</text>
</comment>
<evidence type="ECO:0000313" key="5">
    <source>
        <dbReference type="Proteomes" id="UP001154282"/>
    </source>
</evidence>
<dbReference type="GO" id="GO:0004497">
    <property type="term" value="F:monooxygenase activity"/>
    <property type="evidence" value="ECO:0007669"/>
    <property type="project" value="UniProtKB-KW"/>
</dbReference>
<keyword evidence="1 2" id="KW-0408">Iron</keyword>
<keyword evidence="2" id="KW-0503">Monooxygenase</keyword>
<dbReference type="InterPro" id="IPR002401">
    <property type="entry name" value="Cyt_P450_E_grp-I"/>
</dbReference>
<dbReference type="SUPFAM" id="SSF48264">
    <property type="entry name" value="Cytochrome P450"/>
    <property type="match status" value="1"/>
</dbReference>
<evidence type="ECO:0000256" key="1">
    <source>
        <dbReference type="PIRSR" id="PIRSR602401-1"/>
    </source>
</evidence>
<keyword evidence="3" id="KW-0472">Membrane</keyword>
<dbReference type="Proteomes" id="UP001154282">
    <property type="component" value="Unassembled WGS sequence"/>
</dbReference>
<keyword evidence="3" id="KW-0812">Transmembrane</keyword>
<proteinExistence type="inferred from homology"/>
<dbReference type="GO" id="GO:0020037">
    <property type="term" value="F:heme binding"/>
    <property type="evidence" value="ECO:0007669"/>
    <property type="project" value="InterPro"/>
</dbReference>
<comment type="caution">
    <text evidence="4">The sequence shown here is derived from an EMBL/GenBank/DDBJ whole genome shotgun (WGS) entry which is preliminary data.</text>
</comment>
<dbReference type="PANTHER" id="PTHR47951">
    <property type="entry name" value="OS08G0547900 PROTEIN"/>
    <property type="match status" value="1"/>
</dbReference>
<dbReference type="Gene3D" id="1.10.630.10">
    <property type="entry name" value="Cytochrome P450"/>
    <property type="match status" value="1"/>
</dbReference>
<organism evidence="4 5">
    <name type="scientific">Linum tenue</name>
    <dbReference type="NCBI Taxonomy" id="586396"/>
    <lineage>
        <taxon>Eukaryota</taxon>
        <taxon>Viridiplantae</taxon>
        <taxon>Streptophyta</taxon>
        <taxon>Embryophyta</taxon>
        <taxon>Tracheophyta</taxon>
        <taxon>Spermatophyta</taxon>
        <taxon>Magnoliopsida</taxon>
        <taxon>eudicotyledons</taxon>
        <taxon>Gunneridae</taxon>
        <taxon>Pentapetalae</taxon>
        <taxon>rosids</taxon>
        <taxon>fabids</taxon>
        <taxon>Malpighiales</taxon>
        <taxon>Linaceae</taxon>
        <taxon>Linum</taxon>
    </lineage>
</organism>
<dbReference type="Pfam" id="PF00067">
    <property type="entry name" value="p450"/>
    <property type="match status" value="1"/>
</dbReference>
<dbReference type="AlphaFoldDB" id="A0AAV0R4Z5"/>
<evidence type="ECO:0000313" key="4">
    <source>
        <dbReference type="EMBL" id="CAI0551527.1"/>
    </source>
</evidence>
<gene>
    <name evidence="4" type="ORF">LITE_LOCUS46017</name>
</gene>
<protein>
    <submittedName>
        <fullName evidence="4">Uncharacterized protein</fullName>
    </submittedName>
</protein>
<dbReference type="GO" id="GO:0005506">
    <property type="term" value="F:iron ion binding"/>
    <property type="evidence" value="ECO:0007669"/>
    <property type="project" value="InterPro"/>
</dbReference>
<accession>A0AAV0R4Z5</accession>
<dbReference type="PROSITE" id="PS00086">
    <property type="entry name" value="CYTOCHROME_P450"/>
    <property type="match status" value="1"/>
</dbReference>
<keyword evidence="3" id="KW-1133">Transmembrane helix</keyword>
<reference evidence="4" key="1">
    <citation type="submission" date="2022-08" db="EMBL/GenBank/DDBJ databases">
        <authorList>
            <person name="Gutierrez-Valencia J."/>
        </authorList>
    </citation>
    <scope>NUCLEOTIDE SEQUENCE</scope>
</reference>
<dbReference type="PRINTS" id="PR00463">
    <property type="entry name" value="EP450I"/>
</dbReference>
<name>A0AAV0R4Z5_9ROSI</name>
<dbReference type="GO" id="GO:0016705">
    <property type="term" value="F:oxidoreductase activity, acting on paired donors, with incorporation or reduction of molecular oxygen"/>
    <property type="evidence" value="ECO:0007669"/>
    <property type="project" value="InterPro"/>
</dbReference>
<keyword evidence="5" id="KW-1185">Reference proteome</keyword>
<evidence type="ECO:0000256" key="2">
    <source>
        <dbReference type="RuleBase" id="RU000461"/>
    </source>
</evidence>
<evidence type="ECO:0000256" key="3">
    <source>
        <dbReference type="SAM" id="Phobius"/>
    </source>
</evidence>
<dbReference type="InterPro" id="IPR036396">
    <property type="entry name" value="Cyt_P450_sf"/>
</dbReference>
<keyword evidence="2" id="KW-0560">Oxidoreductase</keyword>
<dbReference type="PANTHER" id="PTHR47951:SF7">
    <property type="entry name" value="FLAVONOID 3',5'-HYDROXYLASE-LIKE ISOFORM X1"/>
    <property type="match status" value="1"/>
</dbReference>
<sequence>MAASFLAPLNQTNPSLIAASIAIISATIFYFWAVKRSNKKLAPLPPGPLGLPILGYIPFLNGAPIHRKFAELSAKYGPIFKIWVGSQLYVVVSSPALAKQVLRDNESVFSSRELPLVGRICTYGGLDLACLPMGPDWNSMRKVLVREALSSPGLDGCYELRRREVVKALNEVEVGKPVGVFELAHKVVGNATLGMLWGGGGGGGVVGGDYGETREVGQRIMELMAKPNVSDLFPMLARFDLQGIGREAAELAERFDRIVSAMIRKRLDGGGEKKGGEIDKVDLLQVLLERRGSSGAGSPLTSMAHFKAMLQSLINICWQDVAVGGNENIASTIEWAMSELLKSDRAMKSVQQELDEIVGPDSLVEDHHLKDLKYLDAVIKETCRLYLALMNRTASRACTVGGYTVPQGSKVFVNSWAIHRDPQFWAEPSEFRPERFLDGGTFDFMGSSSSFRYVPFGSGRRICAGVSLAERLLKYVLGSLLHRFEWRLADGEEGGVDLSDDFTLFIKKKRPLVAVPASRLPAGLELLAY</sequence>
<keyword evidence="1 2" id="KW-0349">Heme</keyword>
<keyword evidence="1 2" id="KW-0479">Metal-binding</keyword>
<dbReference type="EMBL" id="CAMGYJ010000010">
    <property type="protein sequence ID" value="CAI0551527.1"/>
    <property type="molecule type" value="Genomic_DNA"/>
</dbReference>
<comment type="cofactor">
    <cofactor evidence="1">
        <name>heme</name>
        <dbReference type="ChEBI" id="CHEBI:30413"/>
    </cofactor>
</comment>
<feature type="binding site" description="axial binding residue" evidence="1">
    <location>
        <position position="463"/>
    </location>
    <ligand>
        <name>heme</name>
        <dbReference type="ChEBI" id="CHEBI:30413"/>
    </ligand>
    <ligandPart>
        <name>Fe</name>
        <dbReference type="ChEBI" id="CHEBI:18248"/>
    </ligandPart>
</feature>